<name>A0A0N8PT72_9CHLR</name>
<dbReference type="Proteomes" id="UP000050509">
    <property type="component" value="Unassembled WGS sequence"/>
</dbReference>
<accession>A0A0N8PT72</accession>
<keyword evidence="2" id="KW-1185">Reference proteome</keyword>
<proteinExistence type="predicted"/>
<gene>
    <name evidence="1" type="ORF">SE17_01935</name>
</gene>
<evidence type="ECO:0000313" key="2">
    <source>
        <dbReference type="Proteomes" id="UP000050509"/>
    </source>
</evidence>
<reference evidence="1 2" key="1">
    <citation type="submission" date="2015-09" db="EMBL/GenBank/DDBJ databases">
        <title>Draft genome sequence of Kouleothrix aurantiaca JCM 19913.</title>
        <authorList>
            <person name="Hemp J."/>
        </authorList>
    </citation>
    <scope>NUCLEOTIDE SEQUENCE [LARGE SCALE GENOMIC DNA]</scope>
    <source>
        <strain evidence="1 2">COM-B</strain>
    </source>
</reference>
<evidence type="ECO:0000313" key="1">
    <source>
        <dbReference type="EMBL" id="KPV54717.1"/>
    </source>
</evidence>
<dbReference type="EMBL" id="LJCR01000020">
    <property type="protein sequence ID" value="KPV54717.1"/>
    <property type="molecule type" value="Genomic_DNA"/>
</dbReference>
<comment type="caution">
    <text evidence="1">The sequence shown here is derived from an EMBL/GenBank/DDBJ whole genome shotgun (WGS) entry which is preliminary data.</text>
</comment>
<dbReference type="AlphaFoldDB" id="A0A0N8PT72"/>
<protein>
    <submittedName>
        <fullName evidence="1">Uncharacterized protein</fullName>
    </submittedName>
</protein>
<organism evidence="1 2">
    <name type="scientific">Kouleothrix aurantiaca</name>
    <dbReference type="NCBI Taxonomy" id="186479"/>
    <lineage>
        <taxon>Bacteria</taxon>
        <taxon>Bacillati</taxon>
        <taxon>Chloroflexota</taxon>
        <taxon>Chloroflexia</taxon>
        <taxon>Chloroflexales</taxon>
        <taxon>Roseiflexineae</taxon>
        <taxon>Roseiflexaceae</taxon>
        <taxon>Kouleothrix</taxon>
    </lineage>
</organism>
<sequence>MGECGIGASSNKIGQGWMLGAGNGRLRATSVWTRGQTVGGTVLFEVARQGGLRNLEDAQHVGSRQPFRHCRNHALA</sequence>